<dbReference type="InterPro" id="IPR020946">
    <property type="entry name" value="Flavin_mOase-like"/>
</dbReference>
<keyword evidence="2" id="KW-0274">FAD</keyword>
<organism evidence="4 5">
    <name type="scientific">Trichomonascus ciferrii</name>
    <dbReference type="NCBI Taxonomy" id="44093"/>
    <lineage>
        <taxon>Eukaryota</taxon>
        <taxon>Fungi</taxon>
        <taxon>Dikarya</taxon>
        <taxon>Ascomycota</taxon>
        <taxon>Saccharomycotina</taxon>
        <taxon>Dipodascomycetes</taxon>
        <taxon>Dipodascales</taxon>
        <taxon>Trichomonascaceae</taxon>
        <taxon>Trichomonascus</taxon>
        <taxon>Trichomonascus ciferrii complex</taxon>
    </lineage>
</organism>
<keyword evidence="5" id="KW-1185">Reference proteome</keyword>
<dbReference type="EMBL" id="SWFS01000077">
    <property type="protein sequence ID" value="KAA8916919.1"/>
    <property type="molecule type" value="Genomic_DNA"/>
</dbReference>
<evidence type="ECO:0000256" key="3">
    <source>
        <dbReference type="ARBA" id="ARBA00023002"/>
    </source>
</evidence>
<sequence length="551" mass="61765">MLESILLVKHKMVQTHFSVVEAKLIRNNFPEDDQQPERMNQIASGFISRFKNAVESADADKFDDLIADDGYWRDIVSFTNDFRCFTKVNVLQAARDRLEITKASGGKIEFAPKFKTLDEHAFIEFGFRFSTDLGPAVATVRLVRSEDGEYRAFVIIVGGGQCDLAVAARLKYLGIKPLVIDRFERVGDNWRKRYGSLALHDTLCSQALPYMPWPETFPEFISAGKLANWLEHYVESLELNVWVKSKVVPERTFFDEKFQKWHVTIDRDGKERQFDVDNMVIATGLCGKPKMPKPFPGQEKFTKPIIHSSQHKGGADWKDKDVLVIGTGSSGHDISLDLANHAAKPTILQRSPTYVLSIGKGIVGTLNGDLMVEGVNLDYADRITEAMPRPVTKATFQKLVPKIAELDKELLDGLSRAGFSTYLGPDNSDYFTEDSVVFKDGTHLNPDLVICCTGYGGFKDSVDETLGEKYGNQLKKIWGLDCEGEINGLYRDCGISNTYFMSGALPLTRVYSKPVALQILAQQLGKLGSRYSIDESRRTGNYQDVSGLLYQ</sequence>
<proteinExistence type="predicted"/>
<evidence type="ECO:0000256" key="1">
    <source>
        <dbReference type="ARBA" id="ARBA00022630"/>
    </source>
</evidence>
<dbReference type="InterPro" id="IPR050982">
    <property type="entry name" value="Auxin_biosynth/cation_transpt"/>
</dbReference>
<dbReference type="PANTHER" id="PTHR43539:SF68">
    <property type="entry name" value="FLAVIN-BINDING MONOOXYGENASE-LIKE PROTEIN (AFU_ORTHOLOGUE AFUA_4G09220)"/>
    <property type="match status" value="1"/>
</dbReference>
<dbReference type="AlphaFoldDB" id="A0A642VB33"/>
<dbReference type="SUPFAM" id="SSF51905">
    <property type="entry name" value="FAD/NAD(P)-binding domain"/>
    <property type="match status" value="1"/>
</dbReference>
<evidence type="ECO:0000256" key="2">
    <source>
        <dbReference type="ARBA" id="ARBA00022827"/>
    </source>
</evidence>
<evidence type="ECO:0000313" key="4">
    <source>
        <dbReference type="EMBL" id="KAA8916919.1"/>
    </source>
</evidence>
<dbReference type="InterPro" id="IPR036188">
    <property type="entry name" value="FAD/NAD-bd_sf"/>
</dbReference>
<dbReference type="Proteomes" id="UP000761534">
    <property type="component" value="Unassembled WGS sequence"/>
</dbReference>
<dbReference type="PRINTS" id="PR00370">
    <property type="entry name" value="FMOXYGENASE"/>
</dbReference>
<keyword evidence="3" id="KW-0560">Oxidoreductase</keyword>
<dbReference type="GO" id="GO:0050661">
    <property type="term" value="F:NADP binding"/>
    <property type="evidence" value="ECO:0007669"/>
    <property type="project" value="InterPro"/>
</dbReference>
<comment type="caution">
    <text evidence="4">The sequence shown here is derived from an EMBL/GenBank/DDBJ whole genome shotgun (WGS) entry which is preliminary data.</text>
</comment>
<reference evidence="4" key="1">
    <citation type="journal article" date="2019" name="G3 (Bethesda)">
        <title>Genome Assemblies of Two Rare Opportunistic Yeast Pathogens: Diutina rugosa (syn. Candida rugosa) and Trichomonascus ciferrii (syn. Candida ciferrii).</title>
        <authorList>
            <person name="Mixao V."/>
            <person name="Saus E."/>
            <person name="Hansen A.P."/>
            <person name="Lass-Florl C."/>
            <person name="Gabaldon T."/>
        </authorList>
    </citation>
    <scope>NUCLEOTIDE SEQUENCE</scope>
    <source>
        <strain evidence="4">CBS 4856</strain>
    </source>
</reference>
<dbReference type="VEuPathDB" id="FungiDB:TRICI_000886"/>
<dbReference type="PANTHER" id="PTHR43539">
    <property type="entry name" value="FLAVIN-BINDING MONOOXYGENASE-LIKE PROTEIN (AFU_ORTHOLOGUE AFUA_4G09220)"/>
    <property type="match status" value="1"/>
</dbReference>
<evidence type="ECO:0008006" key="6">
    <source>
        <dbReference type="Google" id="ProtNLM"/>
    </source>
</evidence>
<dbReference type="Gene3D" id="3.50.50.60">
    <property type="entry name" value="FAD/NAD(P)-binding domain"/>
    <property type="match status" value="1"/>
</dbReference>
<evidence type="ECO:0000313" key="5">
    <source>
        <dbReference type="Proteomes" id="UP000761534"/>
    </source>
</evidence>
<name>A0A642VB33_9ASCO</name>
<gene>
    <name evidence="4" type="ORF">TRICI_000886</name>
</gene>
<dbReference type="OrthoDB" id="74360at2759"/>
<dbReference type="GO" id="GO:0004499">
    <property type="term" value="F:N,N-dimethylaniline monooxygenase activity"/>
    <property type="evidence" value="ECO:0007669"/>
    <property type="project" value="InterPro"/>
</dbReference>
<dbReference type="Pfam" id="PF00743">
    <property type="entry name" value="FMO-like"/>
    <property type="match status" value="1"/>
</dbReference>
<dbReference type="InterPro" id="IPR000960">
    <property type="entry name" value="Flavin_mOase"/>
</dbReference>
<protein>
    <recommendedName>
        <fullName evidence="6">FAD/NAD(P)-binding domain-containing protein</fullName>
    </recommendedName>
</protein>
<accession>A0A642VB33</accession>
<dbReference type="GO" id="GO:0050660">
    <property type="term" value="F:flavin adenine dinucleotide binding"/>
    <property type="evidence" value="ECO:0007669"/>
    <property type="project" value="InterPro"/>
</dbReference>
<keyword evidence="1" id="KW-0285">Flavoprotein</keyword>